<name>A0A6A6IVK4_9PLEO</name>
<dbReference type="RefSeq" id="XP_033689599.1">
    <property type="nucleotide sequence ID" value="XM_033832679.1"/>
</dbReference>
<dbReference type="EMBL" id="ML987190">
    <property type="protein sequence ID" value="KAF2254595.1"/>
    <property type="molecule type" value="Genomic_DNA"/>
</dbReference>
<evidence type="ECO:0000313" key="4">
    <source>
        <dbReference type="Proteomes" id="UP000800094"/>
    </source>
</evidence>
<evidence type="ECO:0000313" key="3">
    <source>
        <dbReference type="EMBL" id="KAF2254595.1"/>
    </source>
</evidence>
<dbReference type="AlphaFoldDB" id="A0A6A6IVK4"/>
<dbReference type="OrthoDB" id="1049195at2759"/>
<gene>
    <name evidence="3" type="ORF">BU26DRAFT_559269</name>
</gene>
<dbReference type="SUPFAM" id="SSF54928">
    <property type="entry name" value="RNA-binding domain, RBD"/>
    <property type="match status" value="1"/>
</dbReference>
<feature type="domain" description="RRM" evidence="2">
    <location>
        <begin position="237"/>
        <end position="315"/>
    </location>
</feature>
<sequence length="349" mass="38293">MSTLGKFDFMVIYGEVEGGRVLPWLDEWANLKDNVRNILAKAGRPGQPGRAETAITVLGRRVGTCEVPAKEDVKAIYSMLIPSAALCMLILRSSGLVSNSDPRSANGSKLPHTSSPDVSFHVFERDQRLNMFVYWHCNCSDLYPSVPKGTHDLLRTGLTTNGDIALPSAQSVQYQSVPSAQYQPAQSAQYRPAQSAQYQPVPSAQYPLAQPPGPVYWQNQSGRPANVSGGAVVTQATKILLLNLPPDMSASDRRYILGEIKPLVPTKFDRLQLEADYDGKMYMLFDSQREAECAAEAINGKPIRGYKIKAHLDKDDVGEIPPPLIARDSFPLDKDEVGEIPPPVARGSW</sequence>
<dbReference type="PROSITE" id="PS50102">
    <property type="entry name" value="RRM"/>
    <property type="match status" value="1"/>
</dbReference>
<keyword evidence="4" id="KW-1185">Reference proteome</keyword>
<proteinExistence type="predicted"/>
<dbReference type="GeneID" id="54586009"/>
<dbReference type="InterPro" id="IPR035979">
    <property type="entry name" value="RBD_domain_sf"/>
</dbReference>
<reference evidence="3" key="1">
    <citation type="journal article" date="2020" name="Stud. Mycol.">
        <title>101 Dothideomycetes genomes: a test case for predicting lifestyles and emergence of pathogens.</title>
        <authorList>
            <person name="Haridas S."/>
            <person name="Albert R."/>
            <person name="Binder M."/>
            <person name="Bloem J."/>
            <person name="Labutti K."/>
            <person name="Salamov A."/>
            <person name="Andreopoulos B."/>
            <person name="Baker S."/>
            <person name="Barry K."/>
            <person name="Bills G."/>
            <person name="Bluhm B."/>
            <person name="Cannon C."/>
            <person name="Castanera R."/>
            <person name="Culley D."/>
            <person name="Daum C."/>
            <person name="Ezra D."/>
            <person name="Gonzalez J."/>
            <person name="Henrissat B."/>
            <person name="Kuo A."/>
            <person name="Liang C."/>
            <person name="Lipzen A."/>
            <person name="Lutzoni F."/>
            <person name="Magnuson J."/>
            <person name="Mondo S."/>
            <person name="Nolan M."/>
            <person name="Ohm R."/>
            <person name="Pangilinan J."/>
            <person name="Park H.-J."/>
            <person name="Ramirez L."/>
            <person name="Alfaro M."/>
            <person name="Sun H."/>
            <person name="Tritt A."/>
            <person name="Yoshinaga Y."/>
            <person name="Zwiers L.-H."/>
            <person name="Turgeon B."/>
            <person name="Goodwin S."/>
            <person name="Spatafora J."/>
            <person name="Crous P."/>
            <person name="Grigoriev I."/>
        </authorList>
    </citation>
    <scope>NUCLEOTIDE SEQUENCE</scope>
    <source>
        <strain evidence="3">CBS 122368</strain>
    </source>
</reference>
<dbReference type="GO" id="GO:0003723">
    <property type="term" value="F:RNA binding"/>
    <property type="evidence" value="ECO:0007669"/>
    <property type="project" value="UniProtKB-UniRule"/>
</dbReference>
<evidence type="ECO:0000259" key="2">
    <source>
        <dbReference type="PROSITE" id="PS50102"/>
    </source>
</evidence>
<dbReference type="Proteomes" id="UP000800094">
    <property type="component" value="Unassembled WGS sequence"/>
</dbReference>
<keyword evidence="1" id="KW-0694">RNA-binding</keyword>
<organism evidence="3 4">
    <name type="scientific">Trematosphaeria pertusa</name>
    <dbReference type="NCBI Taxonomy" id="390896"/>
    <lineage>
        <taxon>Eukaryota</taxon>
        <taxon>Fungi</taxon>
        <taxon>Dikarya</taxon>
        <taxon>Ascomycota</taxon>
        <taxon>Pezizomycotina</taxon>
        <taxon>Dothideomycetes</taxon>
        <taxon>Pleosporomycetidae</taxon>
        <taxon>Pleosporales</taxon>
        <taxon>Massarineae</taxon>
        <taxon>Trematosphaeriaceae</taxon>
        <taxon>Trematosphaeria</taxon>
    </lineage>
</organism>
<dbReference type="InterPro" id="IPR000504">
    <property type="entry name" value="RRM_dom"/>
</dbReference>
<evidence type="ECO:0000256" key="1">
    <source>
        <dbReference type="PROSITE-ProRule" id="PRU00176"/>
    </source>
</evidence>
<protein>
    <recommendedName>
        <fullName evidence="2">RRM domain-containing protein</fullName>
    </recommendedName>
</protein>
<accession>A0A6A6IVK4</accession>